<dbReference type="InterPro" id="IPR004883">
    <property type="entry name" value="LOB"/>
</dbReference>
<proteinExistence type="inferred from homology"/>
<feature type="coiled-coil region" evidence="2">
    <location>
        <begin position="89"/>
        <end position="116"/>
    </location>
</feature>
<dbReference type="GO" id="GO:0001216">
    <property type="term" value="F:DNA-binding transcription activator activity"/>
    <property type="evidence" value="ECO:0000318"/>
    <property type="project" value="GO_Central"/>
</dbReference>
<dbReference type="AlphaFoldDB" id="A0A0K9NGQ9"/>
<comment type="caution">
    <text evidence="4">The sequence shown here is derived from an EMBL/GenBank/DDBJ whole genome shotgun (WGS) entry which is preliminary data.</text>
</comment>
<dbReference type="OrthoDB" id="684652at2759"/>
<reference evidence="5" key="1">
    <citation type="journal article" date="2016" name="Nature">
        <title>The genome of the seagrass Zostera marina reveals angiosperm adaptation to the sea.</title>
        <authorList>
            <person name="Olsen J.L."/>
            <person name="Rouze P."/>
            <person name="Verhelst B."/>
            <person name="Lin Y.-C."/>
            <person name="Bayer T."/>
            <person name="Collen J."/>
            <person name="Dattolo E."/>
            <person name="De Paoli E."/>
            <person name="Dittami S."/>
            <person name="Maumus F."/>
            <person name="Michel G."/>
            <person name="Kersting A."/>
            <person name="Lauritano C."/>
            <person name="Lohaus R."/>
            <person name="Toepel M."/>
            <person name="Tonon T."/>
            <person name="Vanneste K."/>
            <person name="Amirebrahimi M."/>
            <person name="Brakel J."/>
            <person name="Bostroem C."/>
            <person name="Chovatia M."/>
            <person name="Grimwood J."/>
            <person name="Jenkins J.W."/>
            <person name="Jueterbock A."/>
            <person name="Mraz A."/>
            <person name="Stam W.T."/>
            <person name="Tice H."/>
            <person name="Bornberg-Bauer E."/>
            <person name="Green P.J."/>
            <person name="Pearson G.A."/>
            <person name="Procaccini G."/>
            <person name="Duarte C.M."/>
            <person name="Schmutz J."/>
            <person name="Reusch T.B.H."/>
            <person name="Van de Peer Y."/>
        </authorList>
    </citation>
    <scope>NUCLEOTIDE SEQUENCE [LARGE SCALE GENOMIC DNA]</scope>
    <source>
        <strain evidence="5">cv. Finnish</strain>
    </source>
</reference>
<feature type="domain" description="LOB" evidence="3">
    <location>
        <begin position="9"/>
        <end position="110"/>
    </location>
</feature>
<accession>A0A0K9NGQ9</accession>
<evidence type="ECO:0000313" key="4">
    <source>
        <dbReference type="EMBL" id="KMZ55949.1"/>
    </source>
</evidence>
<dbReference type="PROSITE" id="PS50891">
    <property type="entry name" value="LOB"/>
    <property type="match status" value="1"/>
</dbReference>
<dbReference type="PANTHER" id="PTHR31301:SF153">
    <property type="entry name" value="LOB DOMAIN-CONTAINING PROTEIN 26"/>
    <property type="match status" value="1"/>
</dbReference>
<dbReference type="EMBL" id="LFYR01002228">
    <property type="protein sequence ID" value="KMZ55949.1"/>
    <property type="molecule type" value="Genomic_DNA"/>
</dbReference>
<gene>
    <name evidence="4" type="ORF">ZOSMA_9G00520</name>
</gene>
<keyword evidence="5" id="KW-1185">Reference proteome</keyword>
<evidence type="ECO:0000259" key="3">
    <source>
        <dbReference type="PROSITE" id="PS50891"/>
    </source>
</evidence>
<dbReference type="SMR" id="A0A0K9NGQ9"/>
<dbReference type="Proteomes" id="UP000036987">
    <property type="component" value="Unassembled WGS sequence"/>
</dbReference>
<keyword evidence="2" id="KW-0175">Coiled coil</keyword>
<dbReference type="Pfam" id="PF03195">
    <property type="entry name" value="LOB"/>
    <property type="match status" value="1"/>
</dbReference>
<name>A0A0K9NGQ9_ZOSMR</name>
<dbReference type="GO" id="GO:0005634">
    <property type="term" value="C:nucleus"/>
    <property type="evidence" value="ECO:0000318"/>
    <property type="project" value="GO_Central"/>
</dbReference>
<comment type="similarity">
    <text evidence="1">Belongs to the LOB domain-containing protein family.</text>
</comment>
<protein>
    <submittedName>
        <fullName evidence="4">Putative LOB domain protein 4</fullName>
    </submittedName>
</protein>
<evidence type="ECO:0000256" key="1">
    <source>
        <dbReference type="ARBA" id="ARBA00005474"/>
    </source>
</evidence>
<evidence type="ECO:0000313" key="5">
    <source>
        <dbReference type="Proteomes" id="UP000036987"/>
    </source>
</evidence>
<evidence type="ECO:0000256" key="2">
    <source>
        <dbReference type="SAM" id="Coils"/>
    </source>
</evidence>
<dbReference type="OMA" id="QTQITCH"/>
<sequence length="149" mass="17176">MSSINNRSTRCAACKYLRRRCSEDCILAPYFPSTDPQRFACVHKIFGAGNVARMLQQISIHERAEAANSIFQDAYWRIQDPVYGSVGIVSRLHQQIEREQQELVRTQAQIAIYTAHNQSISTQLQMNQQQHESVTFTDIYQLPDFLQIP</sequence>
<organism evidence="4 5">
    <name type="scientific">Zostera marina</name>
    <name type="common">Eelgrass</name>
    <dbReference type="NCBI Taxonomy" id="29655"/>
    <lineage>
        <taxon>Eukaryota</taxon>
        <taxon>Viridiplantae</taxon>
        <taxon>Streptophyta</taxon>
        <taxon>Embryophyta</taxon>
        <taxon>Tracheophyta</taxon>
        <taxon>Spermatophyta</taxon>
        <taxon>Magnoliopsida</taxon>
        <taxon>Liliopsida</taxon>
        <taxon>Zosteraceae</taxon>
        <taxon>Zostera</taxon>
    </lineage>
</organism>
<dbReference type="PANTHER" id="PTHR31301">
    <property type="entry name" value="LOB DOMAIN-CONTAINING PROTEIN 4-RELATED"/>
    <property type="match status" value="1"/>
</dbReference>
<dbReference type="GO" id="GO:0006355">
    <property type="term" value="P:regulation of DNA-templated transcription"/>
    <property type="evidence" value="ECO:0000318"/>
    <property type="project" value="GO_Central"/>
</dbReference>